<dbReference type="EMBL" id="JASBNA010000011">
    <property type="protein sequence ID" value="KAK7688011.1"/>
    <property type="molecule type" value="Genomic_DNA"/>
</dbReference>
<proteinExistence type="predicted"/>
<evidence type="ECO:0000313" key="2">
    <source>
        <dbReference type="EMBL" id="KAK7688011.1"/>
    </source>
</evidence>
<comment type="caution">
    <text evidence="2">The sequence shown here is derived from an EMBL/GenBank/DDBJ whole genome shotgun (WGS) entry which is preliminary data.</text>
</comment>
<feature type="region of interest" description="Disordered" evidence="1">
    <location>
        <begin position="51"/>
        <end position="72"/>
    </location>
</feature>
<dbReference type="AlphaFoldDB" id="A0AAW0G3Y3"/>
<feature type="compositionally biased region" description="Polar residues" evidence="1">
    <location>
        <begin position="227"/>
        <end position="237"/>
    </location>
</feature>
<organism evidence="2 3">
    <name type="scientific">Cerrena zonata</name>
    <dbReference type="NCBI Taxonomy" id="2478898"/>
    <lineage>
        <taxon>Eukaryota</taxon>
        <taxon>Fungi</taxon>
        <taxon>Dikarya</taxon>
        <taxon>Basidiomycota</taxon>
        <taxon>Agaricomycotina</taxon>
        <taxon>Agaricomycetes</taxon>
        <taxon>Polyporales</taxon>
        <taxon>Cerrenaceae</taxon>
        <taxon>Cerrena</taxon>
    </lineage>
</organism>
<accession>A0AAW0G3Y3</accession>
<feature type="compositionally biased region" description="Low complexity" evidence="1">
    <location>
        <begin position="339"/>
        <end position="353"/>
    </location>
</feature>
<feature type="region of interest" description="Disordered" evidence="1">
    <location>
        <begin position="339"/>
        <end position="378"/>
    </location>
</feature>
<feature type="compositionally biased region" description="Polar residues" evidence="1">
    <location>
        <begin position="362"/>
        <end position="372"/>
    </location>
</feature>
<evidence type="ECO:0000313" key="3">
    <source>
        <dbReference type="Proteomes" id="UP001385951"/>
    </source>
</evidence>
<sequence>MSISAILDTPLAVRFDDECVLIPDPPPQSRMPRLVKRSYSLPIWRRRSSSKSALDAPDLSNPSPEVAAGSEDNHIHFTVAVPSFSTKPRSPSRCETHHQPLVPCLVNHVHDHSPSPRHRGRRPSLPLPPRSDVVTIPLRSCCLDCYPITEESLQEGSAWQEKFTRGARRLRNSSGSDSSSPTFSAYRARRKVSDDLPGFDQMLLQVDEVEKLRKSQLESSPLLDGEGSSSSTLNDDTPPSPLRPSFTRRADSEVMEVSSSTKVFPISPPIEEEDEDQLFPLPRASNSSTVNLAKEMSDLLDRLNVSSSDLDNVPALSPCSPTASSSSPEIPLATPSISHSSSFFPSSPGESIPLSASPPSTPNLHRVTSSERSPWKKPTIHIPTASSILKTGADVLKGFTMGGSSPLVV</sequence>
<protein>
    <submittedName>
        <fullName evidence="2">Uncharacterized protein</fullName>
    </submittedName>
</protein>
<feature type="region of interest" description="Disordered" evidence="1">
    <location>
        <begin position="215"/>
        <end position="267"/>
    </location>
</feature>
<evidence type="ECO:0000256" key="1">
    <source>
        <dbReference type="SAM" id="MobiDB-lite"/>
    </source>
</evidence>
<name>A0AAW0G3Y3_9APHY</name>
<dbReference type="Proteomes" id="UP001385951">
    <property type="component" value="Unassembled WGS sequence"/>
</dbReference>
<feature type="region of interest" description="Disordered" evidence="1">
    <location>
        <begin position="106"/>
        <end position="129"/>
    </location>
</feature>
<keyword evidence="3" id="KW-1185">Reference proteome</keyword>
<gene>
    <name evidence="2" type="ORF">QCA50_008381</name>
</gene>
<reference evidence="2 3" key="1">
    <citation type="submission" date="2022-09" db="EMBL/GenBank/DDBJ databases">
        <authorList>
            <person name="Palmer J.M."/>
        </authorList>
    </citation>
    <scope>NUCLEOTIDE SEQUENCE [LARGE SCALE GENOMIC DNA]</scope>
    <source>
        <strain evidence="2 3">DSM 7382</strain>
    </source>
</reference>